<protein>
    <recommendedName>
        <fullName evidence="2 5">Basal-body rod modification protein FlgD</fullName>
    </recommendedName>
</protein>
<gene>
    <name evidence="8" type="primary">flgD</name>
    <name evidence="8" type="ORF">GFB49_08480</name>
</gene>
<dbReference type="GO" id="GO:0044781">
    <property type="term" value="P:bacterial-type flagellum organization"/>
    <property type="evidence" value="ECO:0007669"/>
    <property type="project" value="UniProtKB-UniRule"/>
</dbReference>
<accession>A0A843YGU9</accession>
<evidence type="ECO:0000256" key="4">
    <source>
        <dbReference type="ARBA" id="ARBA00024746"/>
    </source>
</evidence>
<feature type="domain" description="FlgD/Vpr Ig-like" evidence="7">
    <location>
        <begin position="108"/>
        <end position="175"/>
    </location>
</feature>
<evidence type="ECO:0000256" key="6">
    <source>
        <dbReference type="SAM" id="MobiDB-lite"/>
    </source>
</evidence>
<keyword evidence="8" id="KW-0969">Cilium</keyword>
<dbReference type="RefSeq" id="WP_153215432.1">
    <property type="nucleotide sequence ID" value="NZ_WIBF01000004.1"/>
</dbReference>
<dbReference type="EMBL" id="WIBF01000004">
    <property type="protein sequence ID" value="MQQ08483.1"/>
    <property type="molecule type" value="Genomic_DNA"/>
</dbReference>
<organism evidence="8 9">
    <name type="scientific">Tritonibacter litoralis</name>
    <dbReference type="NCBI Taxonomy" id="2662264"/>
    <lineage>
        <taxon>Bacteria</taxon>
        <taxon>Pseudomonadati</taxon>
        <taxon>Pseudomonadota</taxon>
        <taxon>Alphaproteobacteria</taxon>
        <taxon>Rhodobacterales</taxon>
        <taxon>Paracoccaceae</taxon>
        <taxon>Tritonibacter</taxon>
    </lineage>
</organism>
<keyword evidence="8" id="KW-0966">Cell projection</keyword>
<dbReference type="InterPro" id="IPR005648">
    <property type="entry name" value="FlgD"/>
</dbReference>
<name>A0A843YGU9_9RHOB</name>
<dbReference type="Gene3D" id="2.30.30.910">
    <property type="match status" value="1"/>
</dbReference>
<evidence type="ECO:0000259" key="7">
    <source>
        <dbReference type="Pfam" id="PF13860"/>
    </source>
</evidence>
<keyword evidence="3 5" id="KW-1005">Bacterial flagellum biogenesis</keyword>
<dbReference type="Pfam" id="PF13860">
    <property type="entry name" value="FlgD_ig"/>
    <property type="match status" value="1"/>
</dbReference>
<reference evidence="8 9" key="1">
    <citation type="submission" date="2019-10" db="EMBL/GenBank/DDBJ databases">
        <title>Epibacterium sp. nov., isolated from seawater.</title>
        <authorList>
            <person name="Zhang X."/>
            <person name="Li N."/>
        </authorList>
    </citation>
    <scope>NUCLEOTIDE SEQUENCE [LARGE SCALE GENOMIC DNA]</scope>
    <source>
        <strain evidence="8 9">SM1979</strain>
    </source>
</reference>
<evidence type="ECO:0000313" key="9">
    <source>
        <dbReference type="Proteomes" id="UP000444174"/>
    </source>
</evidence>
<comment type="function">
    <text evidence="4 5">Required for flagellar hook formation. May act as a scaffolding protein.</text>
</comment>
<feature type="compositionally biased region" description="Low complexity" evidence="6">
    <location>
        <begin position="11"/>
        <end position="26"/>
    </location>
</feature>
<evidence type="ECO:0000256" key="1">
    <source>
        <dbReference type="ARBA" id="ARBA00010577"/>
    </source>
</evidence>
<sequence>MTTPVTGTNPTSSSVFTSSSGGSSASGITSDFETFLRLLTTQATNQDPLEPLDSTEYASQLAQFSMVEQQVQGNELLQGLQSQLALSAMSTVTQWVGLEARAPVAGYFDGATPIVVSPNPDETADDVRLVIEDSEGNVVNDLRLPVSTDNYEWDGRDSDGDLVAVGNYTFSLENYRNEEVLTKSTPEVYGRIRETQFVNNEVVLIMDGGSAINSTDVTALRDPAA</sequence>
<dbReference type="NCBIfam" id="NF009453">
    <property type="entry name" value="PRK12813.1"/>
    <property type="match status" value="1"/>
</dbReference>
<dbReference type="Pfam" id="PF03963">
    <property type="entry name" value="FlgD"/>
    <property type="match status" value="1"/>
</dbReference>
<dbReference type="InterPro" id="IPR025965">
    <property type="entry name" value="FlgD/Vpr_Ig-like"/>
</dbReference>
<comment type="similarity">
    <text evidence="1 5">Belongs to the FlgD family.</text>
</comment>
<keyword evidence="8" id="KW-0282">Flagellum</keyword>
<feature type="region of interest" description="Disordered" evidence="6">
    <location>
        <begin position="1"/>
        <end position="26"/>
    </location>
</feature>
<dbReference type="Gene3D" id="2.60.40.4070">
    <property type="match status" value="1"/>
</dbReference>
<comment type="caution">
    <text evidence="8">The sequence shown here is derived from an EMBL/GenBank/DDBJ whole genome shotgun (WGS) entry which is preliminary data.</text>
</comment>
<feature type="compositionally biased region" description="Polar residues" evidence="6">
    <location>
        <begin position="1"/>
        <end position="10"/>
    </location>
</feature>
<dbReference type="Proteomes" id="UP000444174">
    <property type="component" value="Unassembled WGS sequence"/>
</dbReference>
<evidence type="ECO:0000313" key="8">
    <source>
        <dbReference type="EMBL" id="MQQ08483.1"/>
    </source>
</evidence>
<evidence type="ECO:0000256" key="2">
    <source>
        <dbReference type="ARBA" id="ARBA00016013"/>
    </source>
</evidence>
<evidence type="ECO:0000256" key="5">
    <source>
        <dbReference type="RuleBase" id="RU362076"/>
    </source>
</evidence>
<dbReference type="AlphaFoldDB" id="A0A843YGU9"/>
<keyword evidence="9" id="KW-1185">Reference proteome</keyword>
<proteinExistence type="inferred from homology"/>
<evidence type="ECO:0000256" key="3">
    <source>
        <dbReference type="ARBA" id="ARBA00022795"/>
    </source>
</evidence>